<dbReference type="InterPro" id="IPR007367">
    <property type="entry name" value="DUF433"/>
</dbReference>
<dbReference type="SUPFAM" id="SSF46689">
    <property type="entry name" value="Homeodomain-like"/>
    <property type="match status" value="1"/>
</dbReference>
<name>H5SU18_ACEAU</name>
<sequence length="87" mass="10029">MKENQQLKKDQAEHDWHTCWAVERAPGKVSGAWVFRGTRVPVRALFENLRDGASIEDFLRWFPGVQREQVEAVLNHELESLTAPMPS</sequence>
<dbReference type="InterPro" id="IPR036388">
    <property type="entry name" value="WH-like_DNA-bd_sf"/>
</dbReference>
<dbReference type="EMBL" id="AP011803">
    <property type="protein sequence ID" value="BAL60022.1"/>
    <property type="molecule type" value="Genomic_DNA"/>
</dbReference>
<dbReference type="Gene3D" id="1.10.10.10">
    <property type="entry name" value="Winged helix-like DNA-binding domain superfamily/Winged helix DNA-binding domain"/>
    <property type="match status" value="1"/>
</dbReference>
<organism evidence="1">
    <name type="scientific">Acetithermum autotrophicum</name>
    <dbReference type="NCBI Taxonomy" id="1446466"/>
    <lineage>
        <taxon>Bacteria</taxon>
        <taxon>Candidatus Bipolaricaulota</taxon>
        <taxon>Candidatus Acetithermum</taxon>
    </lineage>
</organism>
<evidence type="ECO:0000313" key="1">
    <source>
        <dbReference type="EMBL" id="BAL60022.1"/>
    </source>
</evidence>
<protein>
    <submittedName>
        <fullName evidence="1">Hypothetical conserved protein</fullName>
    </submittedName>
</protein>
<reference evidence="1" key="1">
    <citation type="journal article" date="2005" name="Environ. Microbiol.">
        <title>Genetic and functional properties of uncultivated thermophilic crenarchaeotes from a subsurface gold mine as revealed by analysis of genome fragments.</title>
        <authorList>
            <person name="Nunoura T."/>
            <person name="Hirayama H."/>
            <person name="Takami H."/>
            <person name="Oida H."/>
            <person name="Nishi S."/>
            <person name="Shimamura S."/>
            <person name="Suzuki Y."/>
            <person name="Inagaki F."/>
            <person name="Takai K."/>
            <person name="Nealson K.H."/>
            <person name="Horikoshi K."/>
        </authorList>
    </citation>
    <scope>NUCLEOTIDE SEQUENCE</scope>
</reference>
<dbReference type="Pfam" id="PF04255">
    <property type="entry name" value="DUF433"/>
    <property type="match status" value="1"/>
</dbReference>
<accession>H5SU18</accession>
<dbReference type="AlphaFoldDB" id="H5SU18"/>
<gene>
    <name evidence="1" type="ORF">HGMM_OP4C658</name>
</gene>
<reference evidence="1" key="2">
    <citation type="journal article" date="2012" name="PLoS ONE">
        <title>A Deeply Branching Thermophilic Bacterium with an Ancient Acetyl-CoA Pathway Dominates a Subsurface Ecosystem.</title>
        <authorList>
            <person name="Takami H."/>
            <person name="Noguchi H."/>
            <person name="Takaki Y."/>
            <person name="Uchiyama I."/>
            <person name="Toyoda A."/>
            <person name="Nishi S."/>
            <person name="Chee G.-J."/>
            <person name="Arai W."/>
            <person name="Nunoura T."/>
            <person name="Itoh T."/>
            <person name="Hattori M."/>
            <person name="Takai K."/>
        </authorList>
    </citation>
    <scope>NUCLEOTIDE SEQUENCE</scope>
</reference>
<dbReference type="InterPro" id="IPR009057">
    <property type="entry name" value="Homeodomain-like_sf"/>
</dbReference>
<proteinExistence type="predicted"/>